<evidence type="ECO:0000256" key="15">
    <source>
        <dbReference type="ARBA" id="ARBA00051245"/>
    </source>
</evidence>
<dbReference type="Proteomes" id="UP001155182">
    <property type="component" value="Unassembled WGS sequence"/>
</dbReference>
<evidence type="ECO:0000256" key="13">
    <source>
        <dbReference type="ARBA" id="ARBA00023136"/>
    </source>
</evidence>
<dbReference type="GO" id="GO:0004715">
    <property type="term" value="F:non-membrane spanning protein tyrosine kinase activity"/>
    <property type="evidence" value="ECO:0007669"/>
    <property type="project" value="UniProtKB-EC"/>
</dbReference>
<evidence type="ECO:0000256" key="14">
    <source>
        <dbReference type="ARBA" id="ARBA00023137"/>
    </source>
</evidence>
<keyword evidence="12 17" id="KW-1133">Transmembrane helix</keyword>
<comment type="similarity">
    <text evidence="2">Belongs to the CpsD/CapB family.</text>
</comment>
<keyword evidence="13 17" id="KW-0472">Membrane</keyword>
<evidence type="ECO:0000256" key="17">
    <source>
        <dbReference type="SAM" id="Phobius"/>
    </source>
</evidence>
<dbReference type="GO" id="GO:0005524">
    <property type="term" value="F:ATP binding"/>
    <property type="evidence" value="ECO:0007669"/>
    <property type="project" value="UniProtKB-KW"/>
</dbReference>
<sequence>MNQSSFHDIDESEKGLKEFFNKCLRNWYWFVISITSCLLLSLIYLKIVRPKYDILTSILVKEVPKGQAEKKESVLDELNVFYDSKLIDNEMEIVKTRFLMENVVDDLNLTVSYFLDEPYTFDRIITSSWRNKELYNNSPIRITTYSLNDEAYENKVKIALVSSSLFRITNNDSKVYKFGEKISTPYGIIKVDLIKYPVDPSYKKLIVQFRTRDVTIEGYRDKMMVAPASENATVFNITLEESVPQKGIDILNDLIVEYNKQKLEVKKKEAFKALTFLDNRLQLLSSELKNAEADVEQYKSSKEITDISSESAILLEKVKENDLRLNQVDIQLKMFDNLGSSISTGEQIPSALLLDNKVLQDKIGKLNDLELERSRLLQSMGEKNPLVETVNEQIKNSQESINADIQQVKNELVLTRNNLLSNNSKFDASIRSVPQKERNLVTVERQKNLKEGLYIYLLQKREETALAYDTKVYDSNVVDPAHSSILPISPVPIRTFIIAFFLGTVLPILRFWSKSMFKSEKITDQRLVANITQAPILGVIGKNQSKEQLVVKPGSKTVISEQFKFLRTNLHYLNIGKSNRSILITSSVSEEGKSFVSLNLAASIALTGKRVVLIEFDLRKPTLSHYLKRGYKKGLSDFLKGTADAEEIIEQSDISENLFFIGCGTVPEDPAELLLNDDLEIIMSQLIPNYDYVLMDCPPIGLVSDAMVIEKFADMSLYVIRYNHTHYQQLRNITELYLSNKFKNMGIVLNSVDSADQFGPLYNKGYKNYYAESKPSKGILERFVS</sequence>
<evidence type="ECO:0000256" key="6">
    <source>
        <dbReference type="ARBA" id="ARBA00022519"/>
    </source>
</evidence>
<dbReference type="CDD" id="cd05387">
    <property type="entry name" value="BY-kinase"/>
    <property type="match status" value="1"/>
</dbReference>
<gene>
    <name evidence="20" type="ORF">NF867_12285</name>
</gene>
<evidence type="ECO:0000313" key="20">
    <source>
        <dbReference type="EMBL" id="MCO4293643.1"/>
    </source>
</evidence>
<dbReference type="Pfam" id="PF13614">
    <property type="entry name" value="AAA_31"/>
    <property type="match status" value="1"/>
</dbReference>
<comment type="similarity">
    <text evidence="3">Belongs to the etk/wzc family.</text>
</comment>
<comment type="subcellular location">
    <subcellularLocation>
        <location evidence="1">Cell inner membrane</location>
        <topology evidence="1">Multi-pass membrane protein</topology>
    </subcellularLocation>
</comment>
<dbReference type="Gene3D" id="3.40.50.300">
    <property type="entry name" value="P-loop containing nucleotide triphosphate hydrolases"/>
    <property type="match status" value="1"/>
</dbReference>
<organism evidence="20 21">
    <name type="scientific">Solitalea agri</name>
    <dbReference type="NCBI Taxonomy" id="2953739"/>
    <lineage>
        <taxon>Bacteria</taxon>
        <taxon>Pseudomonadati</taxon>
        <taxon>Bacteroidota</taxon>
        <taxon>Sphingobacteriia</taxon>
        <taxon>Sphingobacteriales</taxon>
        <taxon>Sphingobacteriaceae</taxon>
        <taxon>Solitalea</taxon>
    </lineage>
</organism>
<feature type="domain" description="Polysaccharide chain length determinant N-terminal" evidence="18">
    <location>
        <begin position="16"/>
        <end position="107"/>
    </location>
</feature>
<evidence type="ECO:0000256" key="10">
    <source>
        <dbReference type="ARBA" id="ARBA00022777"/>
    </source>
</evidence>
<reference evidence="20" key="1">
    <citation type="submission" date="2022-06" db="EMBL/GenBank/DDBJ databases">
        <title>Solitalea sp. MAHUQ-68 isolated from rhizospheric soil.</title>
        <authorList>
            <person name="Huq M.A."/>
        </authorList>
    </citation>
    <scope>NUCLEOTIDE SEQUENCE</scope>
    <source>
        <strain evidence="20">MAHUQ-68</strain>
    </source>
</reference>
<dbReference type="PANTHER" id="PTHR32309:SF13">
    <property type="entry name" value="FERRIC ENTEROBACTIN TRANSPORT PROTEIN FEPE"/>
    <property type="match status" value="1"/>
</dbReference>
<evidence type="ECO:0000256" key="8">
    <source>
        <dbReference type="ARBA" id="ARBA00022692"/>
    </source>
</evidence>
<dbReference type="EMBL" id="JAMWYS010000036">
    <property type="protein sequence ID" value="MCO4293643.1"/>
    <property type="molecule type" value="Genomic_DNA"/>
</dbReference>
<feature type="coiled-coil region" evidence="16">
    <location>
        <begin position="274"/>
        <end position="301"/>
    </location>
</feature>
<dbReference type="Pfam" id="PF02706">
    <property type="entry name" value="Wzz"/>
    <property type="match status" value="1"/>
</dbReference>
<keyword evidence="16" id="KW-0175">Coiled coil</keyword>
<comment type="catalytic activity">
    <reaction evidence="15">
        <text>L-tyrosyl-[protein] + ATP = O-phospho-L-tyrosyl-[protein] + ADP + H(+)</text>
        <dbReference type="Rhea" id="RHEA:10596"/>
        <dbReference type="Rhea" id="RHEA-COMP:10136"/>
        <dbReference type="Rhea" id="RHEA-COMP:20101"/>
        <dbReference type="ChEBI" id="CHEBI:15378"/>
        <dbReference type="ChEBI" id="CHEBI:30616"/>
        <dbReference type="ChEBI" id="CHEBI:46858"/>
        <dbReference type="ChEBI" id="CHEBI:61978"/>
        <dbReference type="ChEBI" id="CHEBI:456216"/>
        <dbReference type="EC" id="2.7.10.2"/>
    </reaction>
</comment>
<evidence type="ECO:0000256" key="11">
    <source>
        <dbReference type="ARBA" id="ARBA00022840"/>
    </source>
</evidence>
<keyword evidence="9" id="KW-0547">Nucleotide-binding</keyword>
<dbReference type="InterPro" id="IPR025669">
    <property type="entry name" value="AAA_dom"/>
</dbReference>
<feature type="transmembrane region" description="Helical" evidence="17">
    <location>
        <begin position="27"/>
        <end position="45"/>
    </location>
</feature>
<dbReference type="EC" id="2.7.10.2" evidence="4"/>
<accession>A0A9X2F8F0</accession>
<name>A0A9X2F8F0_9SPHI</name>
<evidence type="ECO:0000256" key="5">
    <source>
        <dbReference type="ARBA" id="ARBA00022475"/>
    </source>
</evidence>
<dbReference type="NCBIfam" id="TIGR01007">
    <property type="entry name" value="eps_fam"/>
    <property type="match status" value="1"/>
</dbReference>
<dbReference type="PANTHER" id="PTHR32309">
    <property type="entry name" value="TYROSINE-PROTEIN KINASE"/>
    <property type="match status" value="1"/>
</dbReference>
<keyword evidence="6" id="KW-0997">Cell inner membrane</keyword>
<keyword evidence="10" id="KW-0418">Kinase</keyword>
<proteinExistence type="inferred from homology"/>
<keyword evidence="7 20" id="KW-0808">Transferase</keyword>
<dbReference type="InterPro" id="IPR050445">
    <property type="entry name" value="Bact_polysacc_biosynth/exp"/>
</dbReference>
<evidence type="ECO:0000256" key="9">
    <source>
        <dbReference type="ARBA" id="ARBA00022741"/>
    </source>
</evidence>
<protein>
    <recommendedName>
        <fullName evidence="4">non-specific protein-tyrosine kinase</fullName>
        <ecNumber evidence="4">2.7.10.2</ecNumber>
    </recommendedName>
</protein>
<keyword evidence="14" id="KW-0829">Tyrosine-protein kinase</keyword>
<evidence type="ECO:0000256" key="7">
    <source>
        <dbReference type="ARBA" id="ARBA00022679"/>
    </source>
</evidence>
<evidence type="ECO:0000259" key="19">
    <source>
        <dbReference type="Pfam" id="PF13614"/>
    </source>
</evidence>
<evidence type="ECO:0000256" key="16">
    <source>
        <dbReference type="SAM" id="Coils"/>
    </source>
</evidence>
<evidence type="ECO:0000256" key="12">
    <source>
        <dbReference type="ARBA" id="ARBA00022989"/>
    </source>
</evidence>
<dbReference type="SUPFAM" id="SSF52540">
    <property type="entry name" value="P-loop containing nucleoside triphosphate hydrolases"/>
    <property type="match status" value="1"/>
</dbReference>
<dbReference type="InterPro" id="IPR005702">
    <property type="entry name" value="Wzc-like_C"/>
</dbReference>
<dbReference type="InterPro" id="IPR003856">
    <property type="entry name" value="LPS_length_determ_N"/>
</dbReference>
<evidence type="ECO:0000259" key="18">
    <source>
        <dbReference type="Pfam" id="PF02706"/>
    </source>
</evidence>
<dbReference type="RefSeq" id="WP_252588295.1">
    <property type="nucleotide sequence ID" value="NZ_JAMWYS010000036.1"/>
</dbReference>
<evidence type="ECO:0000313" key="21">
    <source>
        <dbReference type="Proteomes" id="UP001155182"/>
    </source>
</evidence>
<evidence type="ECO:0000256" key="4">
    <source>
        <dbReference type="ARBA" id="ARBA00011903"/>
    </source>
</evidence>
<evidence type="ECO:0000256" key="2">
    <source>
        <dbReference type="ARBA" id="ARBA00007316"/>
    </source>
</evidence>
<comment type="caution">
    <text evidence="20">The sequence shown here is derived from an EMBL/GenBank/DDBJ whole genome shotgun (WGS) entry which is preliminary data.</text>
</comment>
<keyword evidence="5" id="KW-1003">Cell membrane</keyword>
<dbReference type="AlphaFoldDB" id="A0A9X2F8F0"/>
<keyword evidence="11" id="KW-0067">ATP-binding</keyword>
<dbReference type="GO" id="GO:0005886">
    <property type="term" value="C:plasma membrane"/>
    <property type="evidence" value="ECO:0007669"/>
    <property type="project" value="UniProtKB-SubCell"/>
</dbReference>
<keyword evidence="21" id="KW-1185">Reference proteome</keyword>
<feature type="domain" description="AAA" evidence="19">
    <location>
        <begin position="592"/>
        <end position="701"/>
    </location>
</feature>
<evidence type="ECO:0000256" key="3">
    <source>
        <dbReference type="ARBA" id="ARBA00008883"/>
    </source>
</evidence>
<keyword evidence="8 17" id="KW-0812">Transmembrane</keyword>
<dbReference type="InterPro" id="IPR027417">
    <property type="entry name" value="P-loop_NTPase"/>
</dbReference>
<evidence type="ECO:0000256" key="1">
    <source>
        <dbReference type="ARBA" id="ARBA00004429"/>
    </source>
</evidence>